<evidence type="ECO:0000313" key="1">
    <source>
        <dbReference type="EMBL" id="GBM11701.1"/>
    </source>
</evidence>
<protein>
    <submittedName>
        <fullName evidence="1">Uncharacterized protein</fullName>
    </submittedName>
</protein>
<sequence length="110" mass="12675">MKPVCSGFWFFGTHLAHSFRNCFETSSGNRDRNICRKLLLSSHDRQATVLYTALPHQLHLVIINVRRPPTVLLNIGLLKTYEKLTEPNPCSRRTAEIRKLIIKVRGFSLD</sequence>
<name>A0A4Y2D4U3_ARAVE</name>
<keyword evidence="2" id="KW-1185">Reference proteome</keyword>
<dbReference type="Proteomes" id="UP000499080">
    <property type="component" value="Unassembled WGS sequence"/>
</dbReference>
<reference evidence="1 2" key="1">
    <citation type="journal article" date="2019" name="Sci. Rep.">
        <title>Orb-weaving spider Araneus ventricosus genome elucidates the spidroin gene catalogue.</title>
        <authorList>
            <person name="Kono N."/>
            <person name="Nakamura H."/>
            <person name="Ohtoshi R."/>
            <person name="Moran D.A.P."/>
            <person name="Shinohara A."/>
            <person name="Yoshida Y."/>
            <person name="Fujiwara M."/>
            <person name="Mori M."/>
            <person name="Tomita M."/>
            <person name="Arakawa K."/>
        </authorList>
    </citation>
    <scope>NUCLEOTIDE SEQUENCE [LARGE SCALE GENOMIC DNA]</scope>
</reference>
<dbReference type="EMBL" id="BGPR01000303">
    <property type="protein sequence ID" value="GBM11701.1"/>
    <property type="molecule type" value="Genomic_DNA"/>
</dbReference>
<dbReference type="AlphaFoldDB" id="A0A4Y2D4U3"/>
<organism evidence="1 2">
    <name type="scientific">Araneus ventricosus</name>
    <name type="common">Orbweaver spider</name>
    <name type="synonym">Epeira ventricosa</name>
    <dbReference type="NCBI Taxonomy" id="182803"/>
    <lineage>
        <taxon>Eukaryota</taxon>
        <taxon>Metazoa</taxon>
        <taxon>Ecdysozoa</taxon>
        <taxon>Arthropoda</taxon>
        <taxon>Chelicerata</taxon>
        <taxon>Arachnida</taxon>
        <taxon>Araneae</taxon>
        <taxon>Araneomorphae</taxon>
        <taxon>Entelegynae</taxon>
        <taxon>Araneoidea</taxon>
        <taxon>Araneidae</taxon>
        <taxon>Araneus</taxon>
    </lineage>
</organism>
<comment type="caution">
    <text evidence="1">The sequence shown here is derived from an EMBL/GenBank/DDBJ whole genome shotgun (WGS) entry which is preliminary data.</text>
</comment>
<accession>A0A4Y2D4U3</accession>
<gene>
    <name evidence="1" type="ORF">AVEN_75654_1</name>
</gene>
<proteinExistence type="predicted"/>
<evidence type="ECO:0000313" key="2">
    <source>
        <dbReference type="Proteomes" id="UP000499080"/>
    </source>
</evidence>